<dbReference type="InterPro" id="IPR008972">
    <property type="entry name" value="Cupredoxin"/>
</dbReference>
<dbReference type="Pfam" id="PF07732">
    <property type="entry name" value="Cu-oxidase_3"/>
    <property type="match status" value="1"/>
</dbReference>
<dbReference type="PANTHER" id="PTHR11709">
    <property type="entry name" value="MULTI-COPPER OXIDASE"/>
    <property type="match status" value="1"/>
</dbReference>
<dbReference type="InterPro" id="IPR045087">
    <property type="entry name" value="Cu-oxidase_fam"/>
</dbReference>
<dbReference type="Gene3D" id="2.60.40.420">
    <property type="entry name" value="Cupredoxins - blue copper proteins"/>
    <property type="match status" value="2"/>
</dbReference>
<evidence type="ECO:0000313" key="3">
    <source>
        <dbReference type="Proteomes" id="UP000595197"/>
    </source>
</evidence>
<dbReference type="InterPro" id="IPR011707">
    <property type="entry name" value="Cu-oxidase-like_N"/>
</dbReference>
<evidence type="ECO:0000259" key="1">
    <source>
        <dbReference type="Pfam" id="PF07732"/>
    </source>
</evidence>
<evidence type="ECO:0000313" key="2">
    <source>
        <dbReference type="EMBL" id="QQP89475.1"/>
    </source>
</evidence>
<protein>
    <submittedName>
        <fullName evidence="2">Multicopper oxidase domain-containing protein</fullName>
    </submittedName>
</protein>
<keyword evidence="3" id="KW-1185">Reference proteome</keyword>
<name>A0ABX7B7A0_9PROT</name>
<dbReference type="SUPFAM" id="SSF49503">
    <property type="entry name" value="Cupredoxins"/>
    <property type="match status" value="2"/>
</dbReference>
<accession>A0ABX7B7A0</accession>
<feature type="domain" description="Plastocyanin-like" evidence="1">
    <location>
        <begin position="1"/>
        <end position="56"/>
    </location>
</feature>
<dbReference type="RefSeq" id="WP_201075736.1">
    <property type="nucleotide sequence ID" value="NZ_CP067420.1"/>
</dbReference>
<sequence length="172" mass="19256">MDGVPHMPVPPIAPGETFTYEFEVVDAGTFWYHPHIRSHEQVGRGLSGALIVEEQEPIQVDRDLTWMLGDWRSKADASISNDFGNMMDLSHNGRIGNSVTINGQVVEDFPVRSGERVRLRLINPPMPASSAFGSRVIGHWLSRSTAIPWSRTSRKVVGWCWRPPCASTWCSI</sequence>
<organism evidence="2 3">
    <name type="scientific">Skermanella cutis</name>
    <dbReference type="NCBI Taxonomy" id="2775420"/>
    <lineage>
        <taxon>Bacteria</taxon>
        <taxon>Pseudomonadati</taxon>
        <taxon>Pseudomonadota</taxon>
        <taxon>Alphaproteobacteria</taxon>
        <taxon>Rhodospirillales</taxon>
        <taxon>Azospirillaceae</taxon>
        <taxon>Skermanella</taxon>
    </lineage>
</organism>
<dbReference type="Proteomes" id="UP000595197">
    <property type="component" value="Chromosome"/>
</dbReference>
<dbReference type="EMBL" id="CP067420">
    <property type="protein sequence ID" value="QQP89475.1"/>
    <property type="molecule type" value="Genomic_DNA"/>
</dbReference>
<reference evidence="2" key="1">
    <citation type="submission" date="2021-02" db="EMBL/GenBank/DDBJ databases">
        <title>Skermanella TT6 skin isolate.</title>
        <authorList>
            <person name="Lee K."/>
            <person name="Ganzorig M."/>
        </authorList>
    </citation>
    <scope>NUCLEOTIDE SEQUENCE</scope>
    <source>
        <strain evidence="2">TT6</strain>
    </source>
</reference>
<proteinExistence type="predicted"/>
<gene>
    <name evidence="2" type="ORF">IGS68_26480</name>
</gene>
<dbReference type="PANTHER" id="PTHR11709:SF2">
    <property type="entry name" value="MULTICOPPER OXIDASE LPR1"/>
    <property type="match status" value="1"/>
</dbReference>